<organism evidence="11 12">
    <name type="scientific">Methanogenium marinum</name>
    <dbReference type="NCBI Taxonomy" id="348610"/>
    <lineage>
        <taxon>Archaea</taxon>
        <taxon>Methanobacteriati</taxon>
        <taxon>Methanobacteriota</taxon>
        <taxon>Stenosarchaea group</taxon>
        <taxon>Methanomicrobia</taxon>
        <taxon>Methanomicrobiales</taxon>
        <taxon>Methanomicrobiaceae</taxon>
        <taxon>Methanogenium</taxon>
    </lineage>
</organism>
<evidence type="ECO:0000256" key="7">
    <source>
        <dbReference type="ARBA" id="ARBA00066387"/>
    </source>
</evidence>
<comment type="similarity">
    <text evidence="1">Belongs to the ABC transporter superfamily.</text>
</comment>
<dbReference type="EC" id="7.6.2.8" evidence="7"/>
<keyword evidence="4 11" id="KW-0067">ATP-binding</keyword>
<evidence type="ECO:0000256" key="9">
    <source>
        <dbReference type="ARBA" id="ARBA00077139"/>
    </source>
</evidence>
<dbReference type="Gene3D" id="3.40.50.300">
    <property type="entry name" value="P-loop containing nucleotide triphosphate hydrolases"/>
    <property type="match status" value="1"/>
</dbReference>
<dbReference type="RefSeq" id="WP_274925375.1">
    <property type="nucleotide sequence ID" value="NZ_JAKELO010000002.1"/>
</dbReference>
<evidence type="ECO:0000256" key="5">
    <source>
        <dbReference type="ARBA" id="ARBA00050590"/>
    </source>
</evidence>
<evidence type="ECO:0000256" key="1">
    <source>
        <dbReference type="ARBA" id="ARBA00005417"/>
    </source>
</evidence>
<dbReference type="SMART" id="SM00382">
    <property type="entry name" value="AAA"/>
    <property type="match status" value="1"/>
</dbReference>
<dbReference type="PANTHER" id="PTHR42734:SF6">
    <property type="entry name" value="MOLYBDATE IMPORT ATP-BINDING PROTEIN MOLC"/>
    <property type="match status" value="1"/>
</dbReference>
<name>A0A9Q4KTY5_9EURY</name>
<evidence type="ECO:0000313" key="11">
    <source>
        <dbReference type="EMBL" id="MDE4908762.1"/>
    </source>
</evidence>
<feature type="domain" description="ABC transporter" evidence="10">
    <location>
        <begin position="3"/>
        <end position="236"/>
    </location>
</feature>
<evidence type="ECO:0000256" key="2">
    <source>
        <dbReference type="ARBA" id="ARBA00022448"/>
    </source>
</evidence>
<dbReference type="Proteomes" id="UP001143747">
    <property type="component" value="Unassembled WGS sequence"/>
</dbReference>
<accession>A0A9Q4KTY5</accession>
<dbReference type="PROSITE" id="PS00211">
    <property type="entry name" value="ABC_TRANSPORTER_1"/>
    <property type="match status" value="1"/>
</dbReference>
<dbReference type="CDD" id="cd03214">
    <property type="entry name" value="ABC_Iron-Siderophores_B12_Hemin"/>
    <property type="match status" value="1"/>
</dbReference>
<dbReference type="PANTHER" id="PTHR42734">
    <property type="entry name" value="METAL TRANSPORT SYSTEM ATP-BINDING PROTEIN TM_0124-RELATED"/>
    <property type="match status" value="1"/>
</dbReference>
<keyword evidence="2" id="KW-0813">Transport</keyword>
<reference evidence="11" key="1">
    <citation type="submission" date="2022-01" db="EMBL/GenBank/DDBJ databases">
        <title>Draft genome of Methanogenium marinum DSM 15558.</title>
        <authorList>
            <person name="Chen S.-C."/>
            <person name="You Y.-T."/>
        </authorList>
    </citation>
    <scope>NUCLEOTIDE SEQUENCE</scope>
    <source>
        <strain evidence="11">DSM 15558</strain>
    </source>
</reference>
<gene>
    <name evidence="11" type="ORF">L0665_09100</name>
</gene>
<dbReference type="InterPro" id="IPR050153">
    <property type="entry name" value="Metal_Ion_Import_ABC"/>
</dbReference>
<dbReference type="Pfam" id="PF00005">
    <property type="entry name" value="ABC_tran"/>
    <property type="match status" value="1"/>
</dbReference>
<dbReference type="AlphaFoldDB" id="A0A9Q4KTY5"/>
<dbReference type="InterPro" id="IPR003593">
    <property type="entry name" value="AAA+_ATPase"/>
</dbReference>
<proteinExistence type="inferred from homology"/>
<evidence type="ECO:0000313" key="12">
    <source>
        <dbReference type="Proteomes" id="UP001143747"/>
    </source>
</evidence>
<evidence type="ECO:0000256" key="6">
    <source>
        <dbReference type="ARBA" id="ARBA00058960"/>
    </source>
</evidence>
<comment type="catalytic activity">
    <reaction evidence="5">
        <text>an R-cob(III)alamin(out) + ATP + H2O = an R-cob(III)alamin(in) + ADP + phosphate + H(+)</text>
        <dbReference type="Rhea" id="RHEA:17873"/>
        <dbReference type="ChEBI" id="CHEBI:15377"/>
        <dbReference type="ChEBI" id="CHEBI:15378"/>
        <dbReference type="ChEBI" id="CHEBI:30616"/>
        <dbReference type="ChEBI" id="CHEBI:43474"/>
        <dbReference type="ChEBI" id="CHEBI:140785"/>
        <dbReference type="ChEBI" id="CHEBI:456216"/>
        <dbReference type="EC" id="7.6.2.8"/>
    </reaction>
</comment>
<dbReference type="GO" id="GO:0016887">
    <property type="term" value="F:ATP hydrolysis activity"/>
    <property type="evidence" value="ECO:0007669"/>
    <property type="project" value="InterPro"/>
</dbReference>
<evidence type="ECO:0000259" key="10">
    <source>
        <dbReference type="PROSITE" id="PS50893"/>
    </source>
</evidence>
<dbReference type="EMBL" id="JAKELO010000002">
    <property type="protein sequence ID" value="MDE4908762.1"/>
    <property type="molecule type" value="Genomic_DNA"/>
</dbReference>
<evidence type="ECO:0000256" key="8">
    <source>
        <dbReference type="ARBA" id="ARBA00073649"/>
    </source>
</evidence>
<comment type="caution">
    <text evidence="11">The sequence shown here is derived from an EMBL/GenBank/DDBJ whole genome shotgun (WGS) entry which is preliminary data.</text>
</comment>
<keyword evidence="3" id="KW-0547">Nucleotide-binding</keyword>
<dbReference type="PROSITE" id="PS50893">
    <property type="entry name" value="ABC_TRANSPORTER_2"/>
    <property type="match status" value="1"/>
</dbReference>
<comment type="function">
    <text evidence="6">Required for corrinoid utilization. Probably part of the ABC transporter complex BtuCDF involved in cobalamin (vitamin B12) import. Probably responsible for energy coupling to the transport system.</text>
</comment>
<evidence type="ECO:0000256" key="3">
    <source>
        <dbReference type="ARBA" id="ARBA00022741"/>
    </source>
</evidence>
<evidence type="ECO:0000256" key="4">
    <source>
        <dbReference type="ARBA" id="ARBA00022840"/>
    </source>
</evidence>
<sequence length="253" mass="27872">MILDINGVSFTYRSSDVLHDVSFDVKPGEVVSILGPNGVGKTTLLRCINAILAPKTGNILVGDDNILSLSRMEVARRIGYVSQQCEKARLTVFDAILLGRRPHMGWSVSDDDLKIVESAIRMLQLENLSLRYTDEMSGGELQKVSIARALVQEPRLLLLDEPTSSLDLKNQIDILSTIRAVVKSHQVSAVMTMHDLNLAIRFSDRFILLKDGTIYEVGGHEIIRPDVIEEVYGLPVYVETVAGHPVVVPNGGK</sequence>
<dbReference type="SUPFAM" id="SSF52540">
    <property type="entry name" value="P-loop containing nucleoside triphosphate hydrolases"/>
    <property type="match status" value="1"/>
</dbReference>
<dbReference type="GO" id="GO:0015420">
    <property type="term" value="F:ABC-type vitamin B12 transporter activity"/>
    <property type="evidence" value="ECO:0007669"/>
    <property type="project" value="UniProtKB-EC"/>
</dbReference>
<dbReference type="FunFam" id="3.40.50.300:FF:000134">
    <property type="entry name" value="Iron-enterobactin ABC transporter ATP-binding protein"/>
    <property type="match status" value="1"/>
</dbReference>
<dbReference type="InterPro" id="IPR003439">
    <property type="entry name" value="ABC_transporter-like_ATP-bd"/>
</dbReference>
<dbReference type="InterPro" id="IPR027417">
    <property type="entry name" value="P-loop_NTPase"/>
</dbReference>
<dbReference type="InterPro" id="IPR017871">
    <property type="entry name" value="ABC_transporter-like_CS"/>
</dbReference>
<keyword evidence="12" id="KW-1185">Reference proteome</keyword>
<protein>
    <recommendedName>
        <fullName evidence="8">Cobalamin import ATP-binding protein BtuD</fullName>
        <ecNumber evidence="7">7.6.2.8</ecNumber>
    </recommendedName>
    <alternativeName>
        <fullName evidence="9">Vitamin B12-transporting ATPase</fullName>
    </alternativeName>
</protein>
<dbReference type="GO" id="GO:0005524">
    <property type="term" value="F:ATP binding"/>
    <property type="evidence" value="ECO:0007669"/>
    <property type="project" value="UniProtKB-KW"/>
</dbReference>